<dbReference type="InParanoid" id="Q0F0C1"/>
<feature type="region of interest" description="Disordered" evidence="1">
    <location>
        <begin position="32"/>
        <end position="64"/>
    </location>
</feature>
<reference evidence="2 3" key="1">
    <citation type="submission" date="2006-09" db="EMBL/GenBank/DDBJ databases">
        <authorList>
            <person name="Emerson D."/>
            <person name="Ferriera S."/>
            <person name="Johnson J."/>
            <person name="Kravitz S."/>
            <person name="Halpern A."/>
            <person name="Remington K."/>
            <person name="Beeson K."/>
            <person name="Tran B."/>
            <person name="Rogers Y.-H."/>
            <person name="Friedman R."/>
            <person name="Venter J.C."/>
        </authorList>
    </citation>
    <scope>NUCLEOTIDE SEQUENCE [LARGE SCALE GENOMIC DNA]</scope>
    <source>
        <strain evidence="2 3">PV-1</strain>
    </source>
</reference>
<evidence type="ECO:0000313" key="3">
    <source>
        <dbReference type="Proteomes" id="UP000005297"/>
    </source>
</evidence>
<evidence type="ECO:0000256" key="1">
    <source>
        <dbReference type="SAM" id="MobiDB-lite"/>
    </source>
</evidence>
<feature type="compositionally biased region" description="Polar residues" evidence="1">
    <location>
        <begin position="45"/>
        <end position="57"/>
    </location>
</feature>
<keyword evidence="3" id="KW-1185">Reference proteome</keyword>
<protein>
    <submittedName>
        <fullName evidence="2">Uncharacterized protein</fullName>
    </submittedName>
</protein>
<dbReference type="STRING" id="314344.AL013_10705"/>
<dbReference type="Proteomes" id="UP000005297">
    <property type="component" value="Unassembled WGS sequence"/>
</dbReference>
<dbReference type="EMBL" id="AATS01000004">
    <property type="protein sequence ID" value="EAU55107.1"/>
    <property type="molecule type" value="Genomic_DNA"/>
</dbReference>
<dbReference type="AlphaFoldDB" id="Q0F0C1"/>
<accession>Q0F0C1</accession>
<organism evidence="2 3">
    <name type="scientific">Mariprofundus ferrooxydans PV-1</name>
    <dbReference type="NCBI Taxonomy" id="314345"/>
    <lineage>
        <taxon>Bacteria</taxon>
        <taxon>Pseudomonadati</taxon>
        <taxon>Pseudomonadota</taxon>
        <taxon>Candidatius Mariprofundia</taxon>
        <taxon>Mariprofundales</taxon>
        <taxon>Mariprofundaceae</taxon>
        <taxon>Mariprofundus</taxon>
    </lineage>
</organism>
<proteinExistence type="predicted"/>
<gene>
    <name evidence="2" type="ORF">SPV1_07179</name>
</gene>
<dbReference type="RefSeq" id="WP_009851728.1">
    <property type="nucleotide sequence ID" value="NZ_DS022295.1"/>
</dbReference>
<sequence length="64" mass="7201">MKKQYEKIQYDELADSSLFSISDIAGMMLMPYMPDERDNEPACGTKQSETRNTTADITTAPLAH</sequence>
<name>Q0F0C1_9PROT</name>
<evidence type="ECO:0000313" key="2">
    <source>
        <dbReference type="EMBL" id="EAU55107.1"/>
    </source>
</evidence>
<dbReference type="HOGENOM" id="CLU_2862534_0_0_0"/>
<comment type="caution">
    <text evidence="2">The sequence shown here is derived from an EMBL/GenBank/DDBJ whole genome shotgun (WGS) entry which is preliminary data.</text>
</comment>